<name>A0A9P1N7V4_9PELO</name>
<dbReference type="PANTHER" id="PTHR45580:SF7">
    <property type="entry name" value="CARBOXYLESTERASE TYPE B DOMAIN-CONTAINING PROTEIN-RELATED"/>
    <property type="match status" value="1"/>
</dbReference>
<dbReference type="InterPro" id="IPR029058">
    <property type="entry name" value="AB_hydrolase_fold"/>
</dbReference>
<evidence type="ECO:0000313" key="2">
    <source>
        <dbReference type="EMBL" id="CAI5454391.1"/>
    </source>
</evidence>
<keyword evidence="1" id="KW-0812">Transmembrane</keyword>
<dbReference type="PANTHER" id="PTHR45580">
    <property type="entry name" value="PROTEIN CBG05369"/>
    <property type="match status" value="1"/>
</dbReference>
<protein>
    <recommendedName>
        <fullName evidence="4">Carboxylesterase type B domain-containing protein</fullName>
    </recommendedName>
</protein>
<reference evidence="2" key="1">
    <citation type="submission" date="2022-11" db="EMBL/GenBank/DDBJ databases">
        <authorList>
            <person name="Kikuchi T."/>
        </authorList>
    </citation>
    <scope>NUCLEOTIDE SEQUENCE</scope>
    <source>
        <strain evidence="2">PS1010</strain>
    </source>
</reference>
<evidence type="ECO:0008006" key="4">
    <source>
        <dbReference type="Google" id="ProtNLM"/>
    </source>
</evidence>
<sequence length="319" mass="36826">MRKINPYKLLKSQSKIEKEKGHIMQGILRGLPIMQKEEKYEIFLQNVTARDALYGTTEYEFGKMPDSNENPALAGAPLDFENPYEVAAHFNDLKRNNSDWFSSDTQEVFVSAAIYSAANTDAGGTTYLYETRQDVSYHISDMQFIIGIHKDDKLTLGQQVLDSVYSKFLVNFTKIGTPNDYWKPLNTSQMNYLVLEYDFSKSILPSMDTNYHEDIVDFWKINMTSYDREISKLKKFATKTPFYPGPVILEPTTELYFSIENTTNVFEGTTISTVLKEGTTFILTQWWFYVLVLLVILIILLGCYYCCRNRSEEQLPLIS</sequence>
<keyword evidence="1" id="KW-1133">Transmembrane helix</keyword>
<dbReference type="SUPFAM" id="SSF53474">
    <property type="entry name" value="alpha/beta-Hydrolases"/>
    <property type="match status" value="1"/>
</dbReference>
<dbReference type="EMBL" id="CANHGI010000006">
    <property type="protein sequence ID" value="CAI5454391.1"/>
    <property type="molecule type" value="Genomic_DNA"/>
</dbReference>
<dbReference type="AlphaFoldDB" id="A0A9P1N7V4"/>
<keyword evidence="1" id="KW-0472">Membrane</keyword>
<keyword evidence="3" id="KW-1185">Reference proteome</keyword>
<feature type="transmembrane region" description="Helical" evidence="1">
    <location>
        <begin position="286"/>
        <end position="307"/>
    </location>
</feature>
<evidence type="ECO:0000256" key="1">
    <source>
        <dbReference type="SAM" id="Phobius"/>
    </source>
</evidence>
<gene>
    <name evidence="2" type="ORF">CAMP_LOCUS17028</name>
</gene>
<organism evidence="2 3">
    <name type="scientific">Caenorhabditis angaria</name>
    <dbReference type="NCBI Taxonomy" id="860376"/>
    <lineage>
        <taxon>Eukaryota</taxon>
        <taxon>Metazoa</taxon>
        <taxon>Ecdysozoa</taxon>
        <taxon>Nematoda</taxon>
        <taxon>Chromadorea</taxon>
        <taxon>Rhabditida</taxon>
        <taxon>Rhabditina</taxon>
        <taxon>Rhabditomorpha</taxon>
        <taxon>Rhabditoidea</taxon>
        <taxon>Rhabditidae</taxon>
        <taxon>Peloderinae</taxon>
        <taxon>Caenorhabditis</taxon>
    </lineage>
</organism>
<comment type="caution">
    <text evidence="2">The sequence shown here is derived from an EMBL/GenBank/DDBJ whole genome shotgun (WGS) entry which is preliminary data.</text>
</comment>
<accession>A0A9P1N7V4</accession>
<proteinExistence type="predicted"/>
<dbReference type="Gene3D" id="3.40.50.1820">
    <property type="entry name" value="alpha/beta hydrolase"/>
    <property type="match status" value="1"/>
</dbReference>
<dbReference type="Proteomes" id="UP001152747">
    <property type="component" value="Unassembled WGS sequence"/>
</dbReference>
<evidence type="ECO:0000313" key="3">
    <source>
        <dbReference type="Proteomes" id="UP001152747"/>
    </source>
</evidence>